<reference evidence="1 2" key="1">
    <citation type="submission" date="2016-07" db="EMBL/GenBank/DDBJ databases">
        <title>Draft genome sequence of Methyloligella halotolerans C2T (VKM B-2706T=CCUG 61687T=DSM 25045T), a halotolerant polyhydroxybutyrate accumulating methylotroph.</title>
        <authorList>
            <person name="Vasilenko O.V."/>
            <person name="Doronina N.V."/>
            <person name="Poroshina M.N."/>
            <person name="Tarlachkov S.V."/>
            <person name="Trotsenko Y.A."/>
        </authorList>
    </citation>
    <scope>NUCLEOTIDE SEQUENCE [LARGE SCALE GENOMIC DNA]</scope>
    <source>
        <strain evidence="1 2">VKM B-2706</strain>
    </source>
</reference>
<accession>A0A1E2RXH4</accession>
<dbReference type="AlphaFoldDB" id="A0A1E2RXH4"/>
<dbReference type="EMBL" id="MASI01000005">
    <property type="protein sequence ID" value="ODA66852.1"/>
    <property type="molecule type" value="Genomic_DNA"/>
</dbReference>
<evidence type="ECO:0000313" key="1">
    <source>
        <dbReference type="EMBL" id="ODA66852.1"/>
    </source>
</evidence>
<dbReference type="OrthoDB" id="8447939at2"/>
<protein>
    <recommendedName>
        <fullName evidence="3">DUF1828 domain-containing protein</fullName>
    </recommendedName>
</protein>
<dbReference type="Proteomes" id="UP000095087">
    <property type="component" value="Unassembled WGS sequence"/>
</dbReference>
<organism evidence="1 2">
    <name type="scientific">Methyloligella halotolerans</name>
    <dbReference type="NCBI Taxonomy" id="1177755"/>
    <lineage>
        <taxon>Bacteria</taxon>
        <taxon>Pseudomonadati</taxon>
        <taxon>Pseudomonadota</taxon>
        <taxon>Alphaproteobacteria</taxon>
        <taxon>Hyphomicrobiales</taxon>
        <taxon>Hyphomicrobiaceae</taxon>
        <taxon>Methyloligella</taxon>
    </lineage>
</organism>
<evidence type="ECO:0008006" key="3">
    <source>
        <dbReference type="Google" id="ProtNLM"/>
    </source>
</evidence>
<name>A0A1E2RXH4_9HYPH</name>
<gene>
    <name evidence="1" type="ORF">A7A08_02149</name>
</gene>
<sequence length="245" mass="26560">MSCKDARTALEALQSCTETDFGSRVATHCLYPSFEQVDVFVVRYGDGYRVHDGGGALRVAWLHGRDESLINRAAAKQASKYRIQFKNGVLEVNAANAEWLPSAVLAVANASAAAAHAAVEKMVAATEGLLRDRILSVLSRSAPDTQIRTDAQMLGRSGKHHRFDFVVSAPHRGTLLVDAVAPHHISVAAKYVAFADMPEKLNGAVGKFAVYDRELAPDDVSLLQQVADIVPFPSLERGIQRLLVQ</sequence>
<comment type="caution">
    <text evidence="1">The sequence shown here is derived from an EMBL/GenBank/DDBJ whole genome shotgun (WGS) entry which is preliminary data.</text>
</comment>
<proteinExistence type="predicted"/>
<keyword evidence="2" id="KW-1185">Reference proteome</keyword>
<dbReference type="RefSeq" id="WP_069095393.1">
    <property type="nucleotide sequence ID" value="NZ_MASI01000005.1"/>
</dbReference>
<evidence type="ECO:0000313" key="2">
    <source>
        <dbReference type="Proteomes" id="UP000095087"/>
    </source>
</evidence>